<dbReference type="AlphaFoldDB" id="A0A0D8HC61"/>
<evidence type="ECO:0000313" key="1">
    <source>
        <dbReference type="EMBL" id="KJF15474.1"/>
    </source>
</evidence>
<proteinExistence type="predicted"/>
<comment type="caution">
    <text evidence="1">The sequence shown here is derived from an EMBL/GenBank/DDBJ whole genome shotgun (WGS) entry which is preliminary data.</text>
</comment>
<name>A0A0D8HC61_9ACTN</name>
<gene>
    <name evidence="1" type="ORF">AXFE_36830</name>
</gene>
<evidence type="ECO:0000313" key="2">
    <source>
        <dbReference type="Proteomes" id="UP000032360"/>
    </source>
</evidence>
<reference evidence="1 2" key="1">
    <citation type="submission" date="2015-01" db="EMBL/GenBank/DDBJ databases">
        <title>Draft genome of the acidophilic iron oxidizer Acidithrix ferrooxidans strain Py-F3.</title>
        <authorList>
            <person name="Poehlein A."/>
            <person name="Eisen S."/>
            <person name="Schloemann M."/>
            <person name="Johnson B.D."/>
            <person name="Daniel R."/>
            <person name="Muehling M."/>
        </authorList>
    </citation>
    <scope>NUCLEOTIDE SEQUENCE [LARGE SCALE GENOMIC DNA]</scope>
    <source>
        <strain evidence="1 2">Py-F3</strain>
    </source>
</reference>
<dbReference type="Proteomes" id="UP000032360">
    <property type="component" value="Unassembled WGS sequence"/>
</dbReference>
<protein>
    <submittedName>
        <fullName evidence="1">Uncharacterized protein</fullName>
    </submittedName>
</protein>
<organism evidence="1 2">
    <name type="scientific">Acidithrix ferrooxidans</name>
    <dbReference type="NCBI Taxonomy" id="1280514"/>
    <lineage>
        <taxon>Bacteria</taxon>
        <taxon>Bacillati</taxon>
        <taxon>Actinomycetota</taxon>
        <taxon>Acidimicrobiia</taxon>
        <taxon>Acidimicrobiales</taxon>
        <taxon>Acidimicrobiaceae</taxon>
        <taxon>Acidithrix</taxon>
    </lineage>
</organism>
<dbReference type="EMBL" id="JXYS01000161">
    <property type="protein sequence ID" value="KJF15474.1"/>
    <property type="molecule type" value="Genomic_DNA"/>
</dbReference>
<accession>A0A0D8HC61</accession>
<sequence length="39" mass="4203">MISPDLPEWKDDADLLASLTGLSEIDTRLCEASAPVDTL</sequence>
<keyword evidence="2" id="KW-1185">Reference proteome</keyword>